<proteinExistence type="predicted"/>
<dbReference type="Gene3D" id="1.20.1260.120">
    <property type="entry name" value="Protein of unknown function DUF2935"/>
    <property type="match status" value="1"/>
</dbReference>
<gene>
    <name evidence="1" type="ORF">BAA01_15095</name>
</gene>
<protein>
    <recommendedName>
        <fullName evidence="3">DUF2935 domain-containing protein</fullName>
    </recommendedName>
</protein>
<dbReference type="SUPFAM" id="SSF158430">
    <property type="entry name" value="Bacillus cereus metalloprotein-like"/>
    <property type="match status" value="2"/>
</dbReference>
<comment type="caution">
    <text evidence="1">The sequence shown here is derived from an EMBL/GenBank/DDBJ whole genome shotgun (WGS) entry which is preliminary data.</text>
</comment>
<dbReference type="InterPro" id="IPR021328">
    <property type="entry name" value="CotB-like"/>
</dbReference>
<sequence length="276" mass="32283">MSLGGYAVDDGYAKRALFEHRFWLQVFGDHARFIRDSLAPEEHVEMQRALYFIQVFDRLLERAREPLSGPALTELAQEARVYSQQLREFKLHLLRRHLAGKIRIGLPPTFLNHMLNELEEYLRILDSFIMGDEPPAFHPVHHHLLWLLDAAGHAATITCELDPAEKRLKEESQKFARKFENFYLKAVEMAGYLRTNLNHFPALSRFNRQVDLEIRLFQTFLNELAEMELDDQVLGTLSPLMADHMFREECYYLHKLAESSAAQQPDCDPTKPRLRH</sequence>
<name>A0A1Y3PF62_9BACI</name>
<dbReference type="Pfam" id="PF11155">
    <property type="entry name" value="DUF2935"/>
    <property type="match status" value="2"/>
</dbReference>
<dbReference type="EMBL" id="LZRT01000095">
    <property type="protein sequence ID" value="OUM85960.1"/>
    <property type="molecule type" value="Genomic_DNA"/>
</dbReference>
<reference evidence="2" key="1">
    <citation type="submission" date="2016-06" db="EMBL/GenBank/DDBJ databases">
        <authorList>
            <person name="Nascimento L."/>
            <person name="Pereira R.V."/>
            <person name="Martins L.F."/>
            <person name="Quaggio R.B."/>
            <person name="Silva A.M."/>
            <person name="Setubal J.C."/>
        </authorList>
    </citation>
    <scope>NUCLEOTIDE SEQUENCE [LARGE SCALE GENOMIC DNA]</scope>
</reference>
<accession>A0A1Y3PF62</accession>
<dbReference type="Proteomes" id="UP000196475">
    <property type="component" value="Unassembled WGS sequence"/>
</dbReference>
<evidence type="ECO:0000313" key="1">
    <source>
        <dbReference type="EMBL" id="OUM85960.1"/>
    </source>
</evidence>
<dbReference type="AlphaFoldDB" id="A0A1Y3PF62"/>
<organism evidence="1 2">
    <name type="scientific">Bacillus thermozeamaize</name>
    <dbReference type="NCBI Taxonomy" id="230954"/>
    <lineage>
        <taxon>Bacteria</taxon>
        <taxon>Bacillati</taxon>
        <taxon>Bacillota</taxon>
        <taxon>Bacilli</taxon>
        <taxon>Bacillales</taxon>
        <taxon>Bacillaceae</taxon>
        <taxon>Bacillus</taxon>
    </lineage>
</organism>
<evidence type="ECO:0008006" key="3">
    <source>
        <dbReference type="Google" id="ProtNLM"/>
    </source>
</evidence>
<evidence type="ECO:0000313" key="2">
    <source>
        <dbReference type="Proteomes" id="UP000196475"/>
    </source>
</evidence>